<dbReference type="RefSeq" id="WP_171079201.1">
    <property type="nucleotide sequence ID" value="NZ_BNBU01000003.1"/>
</dbReference>
<feature type="transmembrane region" description="Helical" evidence="1">
    <location>
        <begin position="31"/>
        <end position="49"/>
    </location>
</feature>
<proteinExistence type="predicted"/>
<dbReference type="EMBL" id="JABBXF010000012">
    <property type="protein sequence ID" value="NVK77412.1"/>
    <property type="molecule type" value="Genomic_DNA"/>
</dbReference>
<name>A0A7Y7B1V7_STRMO</name>
<evidence type="ECO:0000256" key="1">
    <source>
        <dbReference type="SAM" id="Phobius"/>
    </source>
</evidence>
<reference evidence="2 3" key="1">
    <citation type="submission" date="2020-04" db="EMBL/GenBank/DDBJ databases">
        <title>Draft Genome Sequence of Streptomyces morookaense DSM 40503, an 8-azaguanine-producing strain.</title>
        <authorList>
            <person name="Qi J."/>
            <person name="Gao J.-M."/>
        </authorList>
    </citation>
    <scope>NUCLEOTIDE SEQUENCE [LARGE SCALE GENOMIC DNA]</scope>
    <source>
        <strain evidence="2 3">DSM 40503</strain>
    </source>
</reference>
<gene>
    <name evidence="2" type="ORF">HG542_07020</name>
</gene>
<keyword evidence="1" id="KW-0472">Membrane</keyword>
<keyword evidence="1" id="KW-1133">Transmembrane helix</keyword>
<evidence type="ECO:0000313" key="3">
    <source>
        <dbReference type="Proteomes" id="UP000587462"/>
    </source>
</evidence>
<organism evidence="2 3">
    <name type="scientific">Streptomyces morookaense</name>
    <name type="common">Streptoverticillium morookaense</name>
    <dbReference type="NCBI Taxonomy" id="1970"/>
    <lineage>
        <taxon>Bacteria</taxon>
        <taxon>Bacillati</taxon>
        <taxon>Actinomycetota</taxon>
        <taxon>Actinomycetes</taxon>
        <taxon>Kitasatosporales</taxon>
        <taxon>Streptomycetaceae</taxon>
        <taxon>Streptomyces</taxon>
    </lineage>
</organism>
<keyword evidence="3" id="KW-1185">Reference proteome</keyword>
<protein>
    <recommendedName>
        <fullName evidence="4">Integral membrane protein</fullName>
    </recommendedName>
</protein>
<evidence type="ECO:0008006" key="4">
    <source>
        <dbReference type="Google" id="ProtNLM"/>
    </source>
</evidence>
<sequence>MPGSTKAMAVLTVGALIAVTAYSVALGSNGWLWFTWLVLGAATVGVAVARRT</sequence>
<comment type="caution">
    <text evidence="2">The sequence shown here is derived from an EMBL/GenBank/DDBJ whole genome shotgun (WGS) entry which is preliminary data.</text>
</comment>
<evidence type="ECO:0000313" key="2">
    <source>
        <dbReference type="EMBL" id="NVK77412.1"/>
    </source>
</evidence>
<dbReference type="AlphaFoldDB" id="A0A7Y7B1V7"/>
<keyword evidence="1" id="KW-0812">Transmembrane</keyword>
<dbReference type="Proteomes" id="UP000587462">
    <property type="component" value="Unassembled WGS sequence"/>
</dbReference>
<accession>A0A7Y7B1V7</accession>